<dbReference type="Proteomes" id="UP000215289">
    <property type="component" value="Unassembled WGS sequence"/>
</dbReference>
<evidence type="ECO:0000313" key="2">
    <source>
        <dbReference type="Proteomes" id="UP000215289"/>
    </source>
</evidence>
<dbReference type="STRING" id="1245748.A0A3R7IF47"/>
<comment type="caution">
    <text evidence="1">The sequence shown here is derived from an EMBL/GenBank/DDBJ whole genome shotgun (WGS) entry which is preliminary data.</text>
</comment>
<evidence type="ECO:0000313" key="1">
    <source>
        <dbReference type="EMBL" id="RLL93681.1"/>
    </source>
</evidence>
<sequence length="314" mass="36029">MSTLSQPFRGKPKAAIQAKRDKFVDVLDGIYNKLLDTTDEYIDPESYENFKIACNHLYLFHDRDGREQPNFERYFSPMSVDELQSYPIDQDDKATMEDLQLERTLWMKHKVLGDRPLDSALEMCSMVCGRFGYSRKLNDNETCTLWGRTGWIPSDFSKCIFHDVFDDELLHSGKWRPNDAWRARSALSKPHVMFTLVHEYPSVDNKLLRGEVLAILATMLTRLTSNEYRDHTVIPVLVLSFMGDKQARLLQAYFGDKGLVVYKSQLLSFQDPEAAEKSIEFLLQFMAGKLVGSTAVADSSDLGVKEQVRHVCCD</sequence>
<keyword evidence="2" id="KW-1185">Reference proteome</keyword>
<protein>
    <submittedName>
        <fullName evidence="1">Uncharacterized protein</fullName>
    </submittedName>
</protein>
<proteinExistence type="predicted"/>
<dbReference type="AlphaFoldDB" id="A0A3R7IF47"/>
<accession>A0A3R7IF47</accession>
<dbReference type="EMBL" id="NIDN02000278">
    <property type="protein sequence ID" value="RLL93681.1"/>
    <property type="molecule type" value="Genomic_DNA"/>
</dbReference>
<dbReference type="OrthoDB" id="4177740at2759"/>
<reference evidence="1 2" key="1">
    <citation type="submission" date="2018-08" db="EMBL/GenBank/DDBJ databases">
        <title>Draft genome sequences of two Aspergillus turcosus clinical strains isolated from bronchoalveolar lavage fluid: one azole-susceptible and the other azole-resistant.</title>
        <authorList>
            <person name="Parent-Michaud M."/>
            <person name="Dufresne P.J."/>
            <person name="Fournier E."/>
            <person name="Martineau C."/>
            <person name="Moreira S."/>
            <person name="Perkins V."/>
            <person name="De Repentigny L."/>
            <person name="Dufresne S.F."/>
        </authorList>
    </citation>
    <scope>NUCLEOTIDE SEQUENCE [LARGE SCALE GENOMIC DNA]</scope>
    <source>
        <strain evidence="1">HMR AF 1038</strain>
    </source>
</reference>
<organism evidence="1 2">
    <name type="scientific">Aspergillus turcosus</name>
    <dbReference type="NCBI Taxonomy" id="1245748"/>
    <lineage>
        <taxon>Eukaryota</taxon>
        <taxon>Fungi</taxon>
        <taxon>Dikarya</taxon>
        <taxon>Ascomycota</taxon>
        <taxon>Pezizomycotina</taxon>
        <taxon>Eurotiomycetes</taxon>
        <taxon>Eurotiomycetidae</taxon>
        <taxon>Eurotiales</taxon>
        <taxon>Aspergillaceae</taxon>
        <taxon>Aspergillus</taxon>
        <taxon>Aspergillus subgen. Fumigati</taxon>
    </lineage>
</organism>
<name>A0A3R7IF47_9EURO</name>
<gene>
    <name evidence="1" type="ORF">CFD26_103290</name>
</gene>